<keyword evidence="1" id="KW-1133">Transmembrane helix</keyword>
<evidence type="ECO:0000313" key="2">
    <source>
        <dbReference type="EMBL" id="GCD18595.1"/>
    </source>
</evidence>
<name>A0A401UV83_9CELL</name>
<organism evidence="2 3">
    <name type="scientific">Cellulomonas algicola</name>
    <dbReference type="NCBI Taxonomy" id="2071633"/>
    <lineage>
        <taxon>Bacteria</taxon>
        <taxon>Bacillati</taxon>
        <taxon>Actinomycetota</taxon>
        <taxon>Actinomycetes</taxon>
        <taxon>Micrococcales</taxon>
        <taxon>Cellulomonadaceae</taxon>
        <taxon>Cellulomonas</taxon>
    </lineage>
</organism>
<evidence type="ECO:0000256" key="1">
    <source>
        <dbReference type="SAM" id="Phobius"/>
    </source>
</evidence>
<dbReference type="AlphaFoldDB" id="A0A401UV83"/>
<proteinExistence type="predicted"/>
<accession>A0A401UV83</accession>
<gene>
    <name evidence="2" type="ORF">CTKZ_01570</name>
</gene>
<dbReference type="Proteomes" id="UP000288246">
    <property type="component" value="Unassembled WGS sequence"/>
</dbReference>
<keyword evidence="1" id="KW-0472">Membrane</keyword>
<dbReference type="OrthoDB" id="4828357at2"/>
<protein>
    <submittedName>
        <fullName evidence="2">Uncharacterized protein</fullName>
    </submittedName>
</protein>
<reference evidence="2 3" key="1">
    <citation type="submission" date="2018-11" db="EMBL/GenBank/DDBJ databases">
        <title>Draft genome sequence of Cellulomonas takizawaensis strain TKZ-21.</title>
        <authorList>
            <person name="Yamamura H."/>
            <person name="Hayashi T."/>
            <person name="Hamada M."/>
            <person name="Serisawa Y."/>
            <person name="Matsuyama K."/>
            <person name="Nakagawa Y."/>
            <person name="Otoguro M."/>
            <person name="Yanagida F."/>
            <person name="Hayakawa M."/>
        </authorList>
    </citation>
    <scope>NUCLEOTIDE SEQUENCE [LARGE SCALE GENOMIC DNA]</scope>
    <source>
        <strain evidence="2 3">TKZ-21</strain>
    </source>
</reference>
<feature type="transmembrane region" description="Helical" evidence="1">
    <location>
        <begin position="28"/>
        <end position="50"/>
    </location>
</feature>
<dbReference type="RefSeq" id="WP_124341149.1">
    <property type="nucleotide sequence ID" value="NZ_BHYL01000014.1"/>
</dbReference>
<keyword evidence="1" id="KW-0812">Transmembrane</keyword>
<sequence length="173" mass="17640">MTTIDDVDLFGEAFGGFRSVGVARRRRPAVLTVLALLAAAGVVGAGFVWARDNARGPVVEHVDARTLLPVLATVQGADDVVDRAEIGSLAVEPASTRFLAETGSGRHFAAISASGDLCVLTVPSGDLATLGCVRSVVGAQLASGDVWLAAEGGPAPAADDGWHEAGPNLWVRG</sequence>
<keyword evidence="3" id="KW-1185">Reference proteome</keyword>
<dbReference type="EMBL" id="BHYL01000014">
    <property type="protein sequence ID" value="GCD18595.1"/>
    <property type="molecule type" value="Genomic_DNA"/>
</dbReference>
<evidence type="ECO:0000313" key="3">
    <source>
        <dbReference type="Proteomes" id="UP000288246"/>
    </source>
</evidence>
<comment type="caution">
    <text evidence="2">The sequence shown here is derived from an EMBL/GenBank/DDBJ whole genome shotgun (WGS) entry which is preliminary data.</text>
</comment>